<feature type="non-terminal residue" evidence="3">
    <location>
        <position position="1"/>
    </location>
</feature>
<evidence type="ECO:0000313" key="3">
    <source>
        <dbReference type="EMBL" id="SVD03792.1"/>
    </source>
</evidence>
<dbReference type="PANTHER" id="PTHR43401:SF2">
    <property type="entry name" value="L-THREONINE 3-DEHYDROGENASE"/>
    <property type="match status" value="1"/>
</dbReference>
<dbReference type="Gene3D" id="3.40.50.720">
    <property type="entry name" value="NAD(P)-binding Rossmann-like Domain"/>
    <property type="match status" value="1"/>
</dbReference>
<organism evidence="3">
    <name type="scientific">marine metagenome</name>
    <dbReference type="NCBI Taxonomy" id="408172"/>
    <lineage>
        <taxon>unclassified sequences</taxon>
        <taxon>metagenomes</taxon>
        <taxon>ecological metagenomes</taxon>
    </lineage>
</organism>
<accession>A0A382S2L4</accession>
<evidence type="ECO:0000259" key="2">
    <source>
        <dbReference type="Pfam" id="PF00107"/>
    </source>
</evidence>
<dbReference type="Pfam" id="PF00107">
    <property type="entry name" value="ADH_zinc_N"/>
    <property type="match status" value="1"/>
</dbReference>
<dbReference type="EMBL" id="UINC01125747">
    <property type="protein sequence ID" value="SVD03792.1"/>
    <property type="molecule type" value="Genomic_DNA"/>
</dbReference>
<reference evidence="3" key="1">
    <citation type="submission" date="2018-05" db="EMBL/GenBank/DDBJ databases">
        <authorList>
            <person name="Lanie J.A."/>
            <person name="Ng W.-L."/>
            <person name="Kazmierczak K.M."/>
            <person name="Andrzejewski T.M."/>
            <person name="Davidsen T.M."/>
            <person name="Wayne K.J."/>
            <person name="Tettelin H."/>
            <person name="Glass J.I."/>
            <person name="Rusch D."/>
            <person name="Podicherti R."/>
            <person name="Tsui H.-C.T."/>
            <person name="Winkler M.E."/>
        </authorList>
    </citation>
    <scope>NUCLEOTIDE SEQUENCE</scope>
</reference>
<dbReference type="InterPro" id="IPR050129">
    <property type="entry name" value="Zn_alcohol_dh"/>
</dbReference>
<dbReference type="Gene3D" id="3.90.180.10">
    <property type="entry name" value="Medium-chain alcohol dehydrogenases, catalytic domain"/>
    <property type="match status" value="1"/>
</dbReference>
<dbReference type="SUPFAM" id="SSF51735">
    <property type="entry name" value="NAD(P)-binding Rossmann-fold domains"/>
    <property type="match status" value="1"/>
</dbReference>
<feature type="domain" description="Alcohol dehydrogenase-like C-terminal" evidence="2">
    <location>
        <begin position="6"/>
        <end position="91"/>
    </location>
</feature>
<dbReference type="PANTHER" id="PTHR43401">
    <property type="entry name" value="L-THREONINE 3-DEHYDROGENASE"/>
    <property type="match status" value="1"/>
</dbReference>
<evidence type="ECO:0000256" key="1">
    <source>
        <dbReference type="ARBA" id="ARBA00023002"/>
    </source>
</evidence>
<dbReference type="InterPro" id="IPR036291">
    <property type="entry name" value="NAD(P)-bd_dom_sf"/>
</dbReference>
<protein>
    <recommendedName>
        <fullName evidence="2">Alcohol dehydrogenase-like C-terminal domain-containing protein</fullName>
    </recommendedName>
</protein>
<proteinExistence type="predicted"/>
<dbReference type="InterPro" id="IPR013149">
    <property type="entry name" value="ADH-like_C"/>
</dbReference>
<dbReference type="GO" id="GO:0016491">
    <property type="term" value="F:oxidoreductase activity"/>
    <property type="evidence" value="ECO:0007669"/>
    <property type="project" value="UniProtKB-KW"/>
</dbReference>
<keyword evidence="1" id="KW-0560">Oxidoreductase</keyword>
<gene>
    <name evidence="3" type="ORF">METZ01_LOCUS356646</name>
</gene>
<sequence length="132" mass="14696">VYSHLDCDVSTEIVKATGGIGPDVVFDCAGFPTTLDQAFETVKRNGQVVLVAVPWEDMPLRPADWMARELFFKASWGSRPENWHTALNLMKSGAINVDLMVGDNKYSKLDDIQSVFEGLMKPTNEGQMIIEM</sequence>
<dbReference type="AlphaFoldDB" id="A0A382S2L4"/>
<name>A0A382S2L4_9ZZZZ</name>